<dbReference type="Pfam" id="PF08808">
    <property type="entry name" value="RES"/>
    <property type="match status" value="1"/>
</dbReference>
<feature type="region of interest" description="Disordered" evidence="1">
    <location>
        <begin position="268"/>
        <end position="297"/>
    </location>
</feature>
<proteinExistence type="predicted"/>
<dbReference type="OrthoDB" id="1425103at2"/>
<dbReference type="Proteomes" id="UP000239297">
    <property type="component" value="Unassembled WGS sequence"/>
</dbReference>
<name>A0A2S5IUY1_9MICC</name>
<sequence>MRSRTYGLVAKSVALNATTDDVARAFCTNFKPVCLSHNRSVHNGSFCTTPSPVDSAPDVRHAMASGTMSLMEFPRVDVTDDVMCLEHITDHFLLRRVNQHAEQGICHLCMENGLGAGQGLVVNLEHVAKIVDETAEKHYNHEGQFFDHQQILEPRETSEVVEALLDGCIASEVFELACDVLSKLILEDQDWFEPYDMDREASVEFEWDDFEESIKHESRLLSAPRGPKPLTAPESNYRFVNSLLVFAEEHAGLIKQLERGTKLYRARTDRDSRALERDAKLSPETQLGPAPENQASAGRMNAQGVPMFYAAFSAETACAEVAAHSPYDEAVSGTFILQQSLRVLDLTQSLPIRSVFDDSPPVAGDHRLASLGYYVERITQPVILDGNHPVDYAPTQVLTDAFRYWADPQIDGIIYPSQVSKGGKNVVLFFGNRRWFEQVGKSVSNLERFQRRSERGTDAPLFVIDPKTVHRFRVDRNITVRKARS</sequence>
<dbReference type="Pfam" id="PF18870">
    <property type="entry name" value="HEPN_RES_NTD1"/>
    <property type="match status" value="1"/>
</dbReference>
<evidence type="ECO:0000313" key="4">
    <source>
        <dbReference type="Proteomes" id="UP000239297"/>
    </source>
</evidence>
<dbReference type="InterPro" id="IPR041206">
    <property type="entry name" value="HEPN/RES_NTD1"/>
</dbReference>
<protein>
    <recommendedName>
        <fullName evidence="2">RES domain-containing protein</fullName>
    </recommendedName>
</protein>
<dbReference type="InterPro" id="IPR014914">
    <property type="entry name" value="RES_dom"/>
</dbReference>
<organism evidence="3 4">
    <name type="scientific">Arthrobacter pityocampae</name>
    <dbReference type="NCBI Taxonomy" id="547334"/>
    <lineage>
        <taxon>Bacteria</taxon>
        <taxon>Bacillati</taxon>
        <taxon>Actinomycetota</taxon>
        <taxon>Actinomycetes</taxon>
        <taxon>Micrococcales</taxon>
        <taxon>Micrococcaceae</taxon>
        <taxon>Arthrobacter</taxon>
    </lineage>
</organism>
<feature type="compositionally biased region" description="Basic and acidic residues" evidence="1">
    <location>
        <begin position="268"/>
        <end position="281"/>
    </location>
</feature>
<reference evidence="3 4" key="1">
    <citation type="journal article" date="2014" name="Int. J. Syst. Evol. Microbiol.">
        <title>Arthrobacter pityocampae sp. nov., isolated from Thaumetopoea pityocampa (Lep., Thaumetopoeidae).</title>
        <authorList>
            <person name="Ince I.A."/>
            <person name="Demirbag Z."/>
            <person name="Kati H."/>
        </authorList>
    </citation>
    <scope>NUCLEOTIDE SEQUENCE [LARGE SCALE GENOMIC DNA]</scope>
    <source>
        <strain evidence="3 4">Tp2</strain>
    </source>
</reference>
<comment type="caution">
    <text evidence="3">The sequence shown here is derived from an EMBL/GenBank/DDBJ whole genome shotgun (WGS) entry which is preliminary data.</text>
</comment>
<dbReference type="AlphaFoldDB" id="A0A2S5IUY1"/>
<accession>A0A2S5IUY1</accession>
<keyword evidence="4" id="KW-1185">Reference proteome</keyword>
<gene>
    <name evidence="3" type="ORF">C4K88_15415</name>
</gene>
<evidence type="ECO:0000256" key="1">
    <source>
        <dbReference type="SAM" id="MobiDB-lite"/>
    </source>
</evidence>
<dbReference type="SMART" id="SM00953">
    <property type="entry name" value="RES"/>
    <property type="match status" value="1"/>
</dbReference>
<dbReference type="EMBL" id="PRKW01000006">
    <property type="protein sequence ID" value="PPB48337.1"/>
    <property type="molecule type" value="Genomic_DNA"/>
</dbReference>
<feature type="domain" description="RES" evidence="2">
    <location>
        <begin position="283"/>
        <end position="442"/>
    </location>
</feature>
<evidence type="ECO:0000313" key="3">
    <source>
        <dbReference type="EMBL" id="PPB48337.1"/>
    </source>
</evidence>
<evidence type="ECO:0000259" key="2">
    <source>
        <dbReference type="SMART" id="SM00953"/>
    </source>
</evidence>